<dbReference type="Proteomes" id="UP000045842">
    <property type="component" value="Unassembled WGS sequence"/>
</dbReference>
<evidence type="ECO:0000313" key="9">
    <source>
        <dbReference type="Proteomes" id="UP000048289"/>
    </source>
</evidence>
<evidence type="ECO:0000313" key="1">
    <source>
        <dbReference type="EMBL" id="CFE43134.1"/>
    </source>
</evidence>
<gene>
    <name evidence="5" type="ORF">ERS007679_03953</name>
    <name evidence="1" type="ORF">ERS007681_03344</name>
    <name evidence="2" type="ORF">ERS007688_02943</name>
    <name evidence="4" type="ORF">ERS007720_01665</name>
    <name evidence="3" type="ORF">ERS007741_00128</name>
</gene>
<dbReference type="Proteomes" id="UP000048289">
    <property type="component" value="Unassembled WGS sequence"/>
</dbReference>
<dbReference type="EMBL" id="CSAJ01000176">
    <property type="protein sequence ID" value="COW09382.1"/>
    <property type="molecule type" value="Genomic_DNA"/>
</dbReference>
<evidence type="ECO:0000313" key="4">
    <source>
        <dbReference type="EMBL" id="COW09382.1"/>
    </source>
</evidence>
<dbReference type="AlphaFoldDB" id="A0A654TQA7"/>
<dbReference type="Proteomes" id="UP000048600">
    <property type="component" value="Unassembled WGS sequence"/>
</dbReference>
<dbReference type="Proteomes" id="UP000044938">
    <property type="component" value="Unassembled WGS sequence"/>
</dbReference>
<evidence type="ECO:0000313" key="6">
    <source>
        <dbReference type="Proteomes" id="UP000044938"/>
    </source>
</evidence>
<reference evidence="6 7" key="1">
    <citation type="submission" date="2015-03" db="EMBL/GenBank/DDBJ databases">
        <authorList>
            <consortium name="Pathogen Informatics"/>
        </authorList>
    </citation>
    <scope>NUCLEOTIDE SEQUENCE [LARGE SCALE GENOMIC DNA]</scope>
    <source>
        <strain evidence="5 7">G09801536</strain>
        <strain evidence="1 9">G09901357</strain>
        <strain evidence="2 8">H09601792</strain>
        <strain evidence="4 6">M09401471</strain>
        <strain evidence="3 10">P00601463</strain>
    </source>
</reference>
<proteinExistence type="predicted"/>
<evidence type="ECO:0000313" key="5">
    <source>
        <dbReference type="EMBL" id="COW50700.1"/>
    </source>
</evidence>
<protein>
    <submittedName>
        <fullName evidence="2">Uncharacterized protein</fullName>
    </submittedName>
</protein>
<dbReference type="EMBL" id="CFOH01000563">
    <property type="protein sequence ID" value="CFE61169.1"/>
    <property type="molecule type" value="Genomic_DNA"/>
</dbReference>
<organism evidence="2 8">
    <name type="scientific">Mycobacterium tuberculosis</name>
    <dbReference type="NCBI Taxonomy" id="1773"/>
    <lineage>
        <taxon>Bacteria</taxon>
        <taxon>Bacillati</taxon>
        <taxon>Actinomycetota</taxon>
        <taxon>Actinomycetes</taxon>
        <taxon>Mycobacteriales</taxon>
        <taxon>Mycobacteriaceae</taxon>
        <taxon>Mycobacterium</taxon>
        <taxon>Mycobacterium tuberculosis complex</taxon>
    </lineage>
</organism>
<name>A0A654TQA7_MYCTX</name>
<accession>A0A654TQA7</accession>
<evidence type="ECO:0000313" key="3">
    <source>
        <dbReference type="EMBL" id="COV54188.1"/>
    </source>
</evidence>
<dbReference type="EMBL" id="CHKL01000006">
    <property type="protein sequence ID" value="COV54188.1"/>
    <property type="molecule type" value="Genomic_DNA"/>
</dbReference>
<evidence type="ECO:0000313" key="7">
    <source>
        <dbReference type="Proteomes" id="UP000045842"/>
    </source>
</evidence>
<evidence type="ECO:0000313" key="2">
    <source>
        <dbReference type="EMBL" id="CFE61169.1"/>
    </source>
</evidence>
<evidence type="ECO:0000313" key="10">
    <source>
        <dbReference type="Proteomes" id="UP000048600"/>
    </source>
</evidence>
<dbReference type="Proteomes" id="UP000046947">
    <property type="component" value="Unassembled WGS sequence"/>
</dbReference>
<evidence type="ECO:0000313" key="8">
    <source>
        <dbReference type="Proteomes" id="UP000046947"/>
    </source>
</evidence>
<dbReference type="EMBL" id="CFOE01000564">
    <property type="protein sequence ID" value="CFE43134.1"/>
    <property type="molecule type" value="Genomic_DNA"/>
</dbReference>
<dbReference type="EMBL" id="CSAD01000843">
    <property type="protein sequence ID" value="COW50700.1"/>
    <property type="molecule type" value="Genomic_DNA"/>
</dbReference>
<sequence length="50" mass="5206">MRSLVGPSIIMIAGSFASLRADGQLLFRRNSPLRTMGAMAAASALVRAAT</sequence>